<dbReference type="InterPro" id="IPR005119">
    <property type="entry name" value="LysR_subst-bd"/>
</dbReference>
<reference evidence="9" key="1">
    <citation type="submission" date="2023-08" db="EMBL/GenBank/DDBJ databases">
        <authorList>
            <person name="Chen Y."/>
            <person name="Shah S."/>
            <person name="Dougan E. K."/>
            <person name="Thang M."/>
            <person name="Chan C."/>
        </authorList>
    </citation>
    <scope>NUCLEOTIDE SEQUENCE</scope>
</reference>
<dbReference type="PROSITE" id="PS50931">
    <property type="entry name" value="HTH_LYSR"/>
    <property type="match status" value="1"/>
</dbReference>
<dbReference type="PRINTS" id="PR00039">
    <property type="entry name" value="HTHLYSR"/>
</dbReference>
<evidence type="ECO:0000256" key="5">
    <source>
        <dbReference type="ARBA" id="ARBA00023125"/>
    </source>
</evidence>
<dbReference type="GO" id="GO:0003677">
    <property type="term" value="F:DNA binding"/>
    <property type="evidence" value="ECO:0007669"/>
    <property type="project" value="UniProtKB-KW"/>
</dbReference>
<keyword evidence="6" id="KW-0804">Transcription</keyword>
<dbReference type="SUPFAM" id="SSF53850">
    <property type="entry name" value="Periplasmic binding protein-like II"/>
    <property type="match status" value="1"/>
</dbReference>
<dbReference type="Pfam" id="PF01381">
    <property type="entry name" value="HTH_3"/>
    <property type="match status" value="1"/>
</dbReference>
<comment type="caution">
    <text evidence="9">The sequence shown here is derived from an EMBL/GenBank/DDBJ whole genome shotgun (WGS) entry which is preliminary data.</text>
</comment>
<dbReference type="InterPro" id="IPR035093">
    <property type="entry name" value="RelE/ParE_toxin_dom_sf"/>
</dbReference>
<dbReference type="AlphaFoldDB" id="A0AA36IRT4"/>
<dbReference type="InterPro" id="IPR010982">
    <property type="entry name" value="Lambda_DNA-bd_dom_sf"/>
</dbReference>
<dbReference type="Pfam" id="PF00126">
    <property type="entry name" value="HTH_1"/>
    <property type="match status" value="1"/>
</dbReference>
<dbReference type="SUPFAM" id="SSF46785">
    <property type="entry name" value="Winged helix' DNA-binding domain"/>
    <property type="match status" value="1"/>
</dbReference>
<accession>A0AA36IRT4</accession>
<dbReference type="GO" id="GO:0003700">
    <property type="term" value="F:DNA-binding transcription factor activity"/>
    <property type="evidence" value="ECO:0007669"/>
    <property type="project" value="InterPro"/>
</dbReference>
<dbReference type="Gene3D" id="1.10.260.40">
    <property type="entry name" value="lambda repressor-like DNA-binding domains"/>
    <property type="match status" value="1"/>
</dbReference>
<feature type="domain" description="HTH lysR-type" evidence="7">
    <location>
        <begin position="20"/>
        <end position="77"/>
    </location>
</feature>
<dbReference type="PROSITE" id="PS50943">
    <property type="entry name" value="HTH_CROC1"/>
    <property type="match status" value="1"/>
</dbReference>
<evidence type="ECO:0000313" key="10">
    <source>
        <dbReference type="Proteomes" id="UP001178507"/>
    </source>
</evidence>
<dbReference type="EMBL" id="CAUJNA010002223">
    <property type="protein sequence ID" value="CAJ1391730.1"/>
    <property type="molecule type" value="Genomic_DNA"/>
</dbReference>
<dbReference type="SMART" id="SM00530">
    <property type="entry name" value="HTH_XRE"/>
    <property type="match status" value="1"/>
</dbReference>
<dbReference type="FunFam" id="1.10.10.10:FF:000001">
    <property type="entry name" value="LysR family transcriptional regulator"/>
    <property type="match status" value="1"/>
</dbReference>
<evidence type="ECO:0000313" key="9">
    <source>
        <dbReference type="EMBL" id="CAJ1391730.1"/>
    </source>
</evidence>
<dbReference type="InterPro" id="IPR036388">
    <property type="entry name" value="WH-like_DNA-bd_sf"/>
</dbReference>
<dbReference type="Proteomes" id="UP001178507">
    <property type="component" value="Unassembled WGS sequence"/>
</dbReference>
<dbReference type="InterPro" id="IPR036390">
    <property type="entry name" value="WH_DNA-bd_sf"/>
</dbReference>
<keyword evidence="10" id="KW-1185">Reference proteome</keyword>
<dbReference type="CDD" id="cd00093">
    <property type="entry name" value="HTH_XRE"/>
    <property type="match status" value="1"/>
</dbReference>
<dbReference type="Gene3D" id="3.30.2310.20">
    <property type="entry name" value="RelE-like"/>
    <property type="match status" value="1"/>
</dbReference>
<keyword evidence="4" id="KW-0805">Transcription regulation</keyword>
<protein>
    <recommendedName>
        <fullName evidence="3">Probable RuBisCO transcriptional regulator</fullName>
    </recommendedName>
</protein>
<name>A0AA36IRT4_9DINO</name>
<dbReference type="Gene3D" id="3.40.190.10">
    <property type="entry name" value="Periplasmic binding protein-like II"/>
    <property type="match status" value="2"/>
</dbReference>
<evidence type="ECO:0000256" key="2">
    <source>
        <dbReference type="ARBA" id="ARBA00009437"/>
    </source>
</evidence>
<gene>
    <name evidence="9" type="ORF">EVOR1521_LOCUS16994</name>
</gene>
<dbReference type="GO" id="GO:0032993">
    <property type="term" value="C:protein-DNA complex"/>
    <property type="evidence" value="ECO:0007669"/>
    <property type="project" value="TreeGrafter"/>
</dbReference>
<keyword evidence="5" id="KW-0238">DNA-binding</keyword>
<dbReference type="Pfam" id="PF03466">
    <property type="entry name" value="LysR_substrate"/>
    <property type="match status" value="1"/>
</dbReference>
<dbReference type="InterPro" id="IPR001387">
    <property type="entry name" value="Cro/C1-type_HTH"/>
</dbReference>
<organism evidence="9 10">
    <name type="scientific">Effrenium voratum</name>
    <dbReference type="NCBI Taxonomy" id="2562239"/>
    <lineage>
        <taxon>Eukaryota</taxon>
        <taxon>Sar</taxon>
        <taxon>Alveolata</taxon>
        <taxon>Dinophyceae</taxon>
        <taxon>Suessiales</taxon>
        <taxon>Symbiodiniaceae</taxon>
        <taxon>Effrenium</taxon>
    </lineage>
</organism>
<dbReference type="PANTHER" id="PTHR30346">
    <property type="entry name" value="TRANSCRIPTIONAL DUAL REGULATOR HCAR-RELATED"/>
    <property type="match status" value="1"/>
</dbReference>
<evidence type="ECO:0000256" key="6">
    <source>
        <dbReference type="ARBA" id="ARBA00023163"/>
    </source>
</evidence>
<evidence type="ECO:0000256" key="1">
    <source>
        <dbReference type="ARBA" id="ARBA00003782"/>
    </source>
</evidence>
<dbReference type="PANTHER" id="PTHR30346:SF0">
    <property type="entry name" value="HCA OPERON TRANSCRIPTIONAL ACTIVATOR HCAR"/>
    <property type="match status" value="1"/>
</dbReference>
<comment type="function">
    <text evidence="1">Trans-acting transcriptional regulator of RuBisCO genes (rbcL and rbcS) expression.</text>
</comment>
<dbReference type="InterPro" id="IPR000847">
    <property type="entry name" value="LysR_HTH_N"/>
</dbReference>
<evidence type="ECO:0000259" key="8">
    <source>
        <dbReference type="PROSITE" id="PS50943"/>
    </source>
</evidence>
<dbReference type="SUPFAM" id="SSF47413">
    <property type="entry name" value="lambda repressor-like DNA-binding domains"/>
    <property type="match status" value="1"/>
</dbReference>
<proteinExistence type="inferred from homology"/>
<sequence length="489" mass="54358">MVGIDHRINRYWKSKKLIEPSLRQIRYFIAVANAGQVSRAAKDLNVSQSAVTAAIKQLEEIIGASLFERHSSGVTLTYEGNLFLEHAVHISAAVDEAVRLPTRMRDNVTGTLRLATTYTVAGYYAPPFVARFARNFPNIDIKMTETPRGEIEEGLVTGQFDLAVMLTSNIVNQEGIAYDTLLRSRRRLWLPAQHPLLMNPSISLQDVAEEPYIMLTVDEASNTAQRYWNRTRYRPRTIFRTSSVEAVRSMVANGMGVTVLSDMVYRPWSLDGRRVEVVALADQVPSMDVGLAWAADAELDEAARAFVDFMHLGMDGDEPALRKMPANTAKRIVGKIEAYAIDPAAQANNVKALKGTDAIRLRVGHWRVVMIDGEVTIMDDMKDTVTIPRAEYEALIAARDDHEDMQAVADHLADPQEGLPHELMKRLIDGESPLSVYRQWRGFNQSSLSRASGVNRVQIADIEAGRSKGSVATLKKLAEALNVSIDDLV</sequence>
<dbReference type="Gene3D" id="1.10.10.10">
    <property type="entry name" value="Winged helix-like DNA-binding domain superfamily/Winged helix DNA-binding domain"/>
    <property type="match status" value="1"/>
</dbReference>
<feature type="domain" description="HTH cro/C1-type" evidence="8">
    <location>
        <begin position="434"/>
        <end position="488"/>
    </location>
</feature>
<evidence type="ECO:0000256" key="3">
    <source>
        <dbReference type="ARBA" id="ARBA00018907"/>
    </source>
</evidence>
<evidence type="ECO:0000256" key="4">
    <source>
        <dbReference type="ARBA" id="ARBA00023015"/>
    </source>
</evidence>
<dbReference type="SUPFAM" id="SSF143011">
    <property type="entry name" value="RelE-like"/>
    <property type="match status" value="1"/>
</dbReference>
<evidence type="ECO:0000259" key="7">
    <source>
        <dbReference type="PROSITE" id="PS50931"/>
    </source>
</evidence>
<comment type="similarity">
    <text evidence="2">Belongs to the LysR transcriptional regulatory family.</text>
</comment>